<reference evidence="2" key="2">
    <citation type="submission" date="2022-01" db="EMBL/GenBank/DDBJ databases">
        <authorList>
            <person name="Yamashiro T."/>
            <person name="Shiraishi A."/>
            <person name="Satake H."/>
            <person name="Nakayama K."/>
        </authorList>
    </citation>
    <scope>NUCLEOTIDE SEQUENCE</scope>
</reference>
<evidence type="ECO:0000313" key="3">
    <source>
        <dbReference type="Proteomes" id="UP001151760"/>
    </source>
</evidence>
<feature type="region of interest" description="Disordered" evidence="1">
    <location>
        <begin position="116"/>
        <end position="144"/>
    </location>
</feature>
<keyword evidence="3" id="KW-1185">Reference proteome</keyword>
<proteinExistence type="predicted"/>
<gene>
    <name evidence="2" type="ORF">Tco_1114676</name>
</gene>
<organism evidence="2 3">
    <name type="scientific">Tanacetum coccineum</name>
    <dbReference type="NCBI Taxonomy" id="301880"/>
    <lineage>
        <taxon>Eukaryota</taxon>
        <taxon>Viridiplantae</taxon>
        <taxon>Streptophyta</taxon>
        <taxon>Embryophyta</taxon>
        <taxon>Tracheophyta</taxon>
        <taxon>Spermatophyta</taxon>
        <taxon>Magnoliopsida</taxon>
        <taxon>eudicotyledons</taxon>
        <taxon>Gunneridae</taxon>
        <taxon>Pentapetalae</taxon>
        <taxon>asterids</taxon>
        <taxon>campanulids</taxon>
        <taxon>Asterales</taxon>
        <taxon>Asteraceae</taxon>
        <taxon>Asteroideae</taxon>
        <taxon>Anthemideae</taxon>
        <taxon>Anthemidinae</taxon>
        <taxon>Tanacetum</taxon>
    </lineage>
</organism>
<accession>A0ABQ5IYR6</accession>
<comment type="caution">
    <text evidence="2">The sequence shown here is derived from an EMBL/GenBank/DDBJ whole genome shotgun (WGS) entry which is preliminary data.</text>
</comment>
<dbReference type="Proteomes" id="UP001151760">
    <property type="component" value="Unassembled WGS sequence"/>
</dbReference>
<reference evidence="2" key="1">
    <citation type="journal article" date="2022" name="Int. J. Mol. Sci.">
        <title>Draft Genome of Tanacetum Coccineum: Genomic Comparison of Closely Related Tanacetum-Family Plants.</title>
        <authorList>
            <person name="Yamashiro T."/>
            <person name="Shiraishi A."/>
            <person name="Nakayama K."/>
            <person name="Satake H."/>
        </authorList>
    </citation>
    <scope>NUCLEOTIDE SEQUENCE</scope>
</reference>
<sequence>MKAVSKLGYLEKEKIDSIRKLLPTVVRRLLNSHEYKESLSIPFNLAIQAGWAKGLAVKRSERDLMNVLREVQGFDPHSDTRMTVEYDKLFTKTYPYVEKISGLPRRTVQELLKMYHAPPPQDAPTKVNPSSLAPDSSKSAPTRG</sequence>
<evidence type="ECO:0000256" key="1">
    <source>
        <dbReference type="SAM" id="MobiDB-lite"/>
    </source>
</evidence>
<dbReference type="EMBL" id="BQNB010021238">
    <property type="protein sequence ID" value="GJU04338.1"/>
    <property type="molecule type" value="Genomic_DNA"/>
</dbReference>
<name>A0ABQ5IYR6_9ASTR</name>
<evidence type="ECO:0000313" key="2">
    <source>
        <dbReference type="EMBL" id="GJU04338.1"/>
    </source>
</evidence>
<feature type="compositionally biased region" description="Polar residues" evidence="1">
    <location>
        <begin position="127"/>
        <end position="144"/>
    </location>
</feature>
<protein>
    <submittedName>
        <fullName evidence="2">Uncharacterized protein</fullName>
    </submittedName>
</protein>